<dbReference type="Proteomes" id="UP000319143">
    <property type="component" value="Unassembled WGS sequence"/>
</dbReference>
<dbReference type="SUPFAM" id="SSF56300">
    <property type="entry name" value="Metallo-dependent phosphatases"/>
    <property type="match status" value="1"/>
</dbReference>
<evidence type="ECO:0000313" key="3">
    <source>
        <dbReference type="EMBL" id="TWU38310.1"/>
    </source>
</evidence>
<evidence type="ECO:0000259" key="2">
    <source>
        <dbReference type="Pfam" id="PF12850"/>
    </source>
</evidence>
<comment type="similarity">
    <text evidence="1">Belongs to the metallophosphoesterase superfamily. YfcE family.</text>
</comment>
<accession>A0A5C6DN92</accession>
<dbReference type="EMBL" id="SJPV01000004">
    <property type="protein sequence ID" value="TWU38310.1"/>
    <property type="molecule type" value="Genomic_DNA"/>
</dbReference>
<dbReference type="InterPro" id="IPR029052">
    <property type="entry name" value="Metallo-depent_PP-like"/>
</dbReference>
<name>A0A5C6DN92_9BACT</name>
<evidence type="ECO:0000256" key="1">
    <source>
        <dbReference type="ARBA" id="ARBA00008950"/>
    </source>
</evidence>
<comment type="caution">
    <text evidence="3">The sequence shown here is derived from an EMBL/GenBank/DDBJ whole genome shotgun (WGS) entry which is preliminary data.</text>
</comment>
<evidence type="ECO:0000313" key="4">
    <source>
        <dbReference type="Proteomes" id="UP000319143"/>
    </source>
</evidence>
<dbReference type="AlphaFoldDB" id="A0A5C6DN92"/>
<feature type="domain" description="Calcineurin-like phosphoesterase" evidence="2">
    <location>
        <begin position="1"/>
        <end position="150"/>
    </location>
</feature>
<dbReference type="Pfam" id="PF12850">
    <property type="entry name" value="Metallophos_2"/>
    <property type="match status" value="1"/>
</dbReference>
<sequence>MKIGILADIHEHVENLRSALDRFQSCRVDQVVILGDVCEVGERIRETVALLRNPNTVGVWGNHDLGLCVGPDTETFGKFGEDVLEFFQTLRPHLEIGGVRFSHGMPTWDATDPGIFYLGDPPWSGESLSSVFTTFPNHAFLIGHYHRWQMWTADRKSDWDGTRPIVLKPQERSFLIVHGVLCGWCAVLDTDTGEFTPYFLL</sequence>
<organism evidence="3 4">
    <name type="scientific">Novipirellula artificiosorum</name>
    <dbReference type="NCBI Taxonomy" id="2528016"/>
    <lineage>
        <taxon>Bacteria</taxon>
        <taxon>Pseudomonadati</taxon>
        <taxon>Planctomycetota</taxon>
        <taxon>Planctomycetia</taxon>
        <taxon>Pirellulales</taxon>
        <taxon>Pirellulaceae</taxon>
        <taxon>Novipirellula</taxon>
    </lineage>
</organism>
<dbReference type="InterPro" id="IPR024654">
    <property type="entry name" value="Calcineurin-like_PHP_lpxH"/>
</dbReference>
<dbReference type="Gene3D" id="3.60.21.10">
    <property type="match status" value="1"/>
</dbReference>
<keyword evidence="4" id="KW-1185">Reference proteome</keyword>
<protein>
    <submittedName>
        <fullName evidence="3">Calcineurin-like phosphoesterase superfamily domain protein</fullName>
    </submittedName>
</protein>
<reference evidence="3 4" key="1">
    <citation type="submission" date="2019-02" db="EMBL/GenBank/DDBJ databases">
        <title>Deep-cultivation of Planctomycetes and their phenomic and genomic characterization uncovers novel biology.</title>
        <authorList>
            <person name="Wiegand S."/>
            <person name="Jogler M."/>
            <person name="Boedeker C."/>
            <person name="Pinto D."/>
            <person name="Vollmers J."/>
            <person name="Rivas-Marin E."/>
            <person name="Kohn T."/>
            <person name="Peeters S.H."/>
            <person name="Heuer A."/>
            <person name="Rast P."/>
            <person name="Oberbeckmann S."/>
            <person name="Bunk B."/>
            <person name="Jeske O."/>
            <person name="Meyerdierks A."/>
            <person name="Storesund J.E."/>
            <person name="Kallscheuer N."/>
            <person name="Luecker S."/>
            <person name="Lage O.M."/>
            <person name="Pohl T."/>
            <person name="Merkel B.J."/>
            <person name="Hornburger P."/>
            <person name="Mueller R.-W."/>
            <person name="Bruemmer F."/>
            <person name="Labrenz M."/>
            <person name="Spormann A.M."/>
            <person name="Op Den Camp H."/>
            <person name="Overmann J."/>
            <person name="Amann R."/>
            <person name="Jetten M.S.M."/>
            <person name="Mascher T."/>
            <person name="Medema M.H."/>
            <person name="Devos D.P."/>
            <person name="Kaster A.-K."/>
            <person name="Ovreas L."/>
            <person name="Rohde M."/>
            <person name="Galperin M.Y."/>
            <person name="Jogler C."/>
        </authorList>
    </citation>
    <scope>NUCLEOTIDE SEQUENCE [LARGE SCALE GENOMIC DNA]</scope>
    <source>
        <strain evidence="3 4">Poly41</strain>
    </source>
</reference>
<gene>
    <name evidence="3" type="ORF">Poly41_27860</name>
</gene>
<proteinExistence type="inferred from homology"/>